<dbReference type="PROSITE" id="PS51419">
    <property type="entry name" value="RAB"/>
    <property type="match status" value="1"/>
</dbReference>
<dbReference type="PRINTS" id="PR00449">
    <property type="entry name" value="RASTRNSFRMNG"/>
</dbReference>
<dbReference type="FunFam" id="3.40.50.300:FF:001423">
    <property type="entry name" value="Ras family GTPase"/>
    <property type="match status" value="1"/>
</dbReference>
<dbReference type="SMART" id="SM00176">
    <property type="entry name" value="RAN"/>
    <property type="match status" value="1"/>
</dbReference>
<reference evidence="3" key="1">
    <citation type="submission" date="2015-07" db="EMBL/GenBank/DDBJ databases">
        <title>Adaptation to a free-living lifestyle via gene acquisitions in the diplomonad Trepomonas sp. PC1.</title>
        <authorList>
            <person name="Xu F."/>
            <person name="Jerlstrom-Hultqvist J."/>
            <person name="Kolisko M."/>
            <person name="Simpson A.G.B."/>
            <person name="Roger A.J."/>
            <person name="Svard S.G."/>
            <person name="Andersson J.O."/>
        </authorList>
    </citation>
    <scope>NUCLEOTIDE SEQUENCE</scope>
    <source>
        <strain evidence="3">PC1</strain>
    </source>
</reference>
<dbReference type="PROSITE" id="PS51421">
    <property type="entry name" value="RAS"/>
    <property type="match status" value="1"/>
</dbReference>
<dbReference type="Gene3D" id="3.40.50.300">
    <property type="entry name" value="P-loop containing nucleotide triphosphate hydrolases"/>
    <property type="match status" value="1"/>
</dbReference>
<dbReference type="AlphaFoldDB" id="A0A146K9E9"/>
<dbReference type="CDD" id="cd00876">
    <property type="entry name" value="Ras"/>
    <property type="match status" value="1"/>
</dbReference>
<keyword evidence="2" id="KW-0342">GTP-binding</keyword>
<dbReference type="InterPro" id="IPR027417">
    <property type="entry name" value="P-loop_NTPase"/>
</dbReference>
<dbReference type="GO" id="GO:0005525">
    <property type="term" value="F:GTP binding"/>
    <property type="evidence" value="ECO:0007669"/>
    <property type="project" value="UniProtKB-KW"/>
</dbReference>
<dbReference type="InterPro" id="IPR020849">
    <property type="entry name" value="Small_GTPase_Ras-type"/>
</dbReference>
<feature type="non-terminal residue" evidence="3">
    <location>
        <position position="1"/>
    </location>
</feature>
<dbReference type="SMART" id="SM00174">
    <property type="entry name" value="RHO"/>
    <property type="match status" value="1"/>
</dbReference>
<evidence type="ECO:0000256" key="1">
    <source>
        <dbReference type="ARBA" id="ARBA00022741"/>
    </source>
</evidence>
<evidence type="ECO:0000256" key="2">
    <source>
        <dbReference type="ARBA" id="ARBA00023134"/>
    </source>
</evidence>
<dbReference type="SUPFAM" id="SSF52540">
    <property type="entry name" value="P-loop containing nucleoside triphosphate hydrolases"/>
    <property type="match status" value="1"/>
</dbReference>
<sequence length="178" mass="19520">LKLVICGGGGVGKSCITLRFVQGKFVKTYDPTIEDQYRKQISLQSGEQVMLNICDTAGQDEYGSIRDGYLYSGDGFVIVYAINSTTSYDQAQNLRKHILKLKDKPSVPILFAGNKCDLKDRQVETSTAKQMAAENGCLFLECSAKDNTNIQQLFEDIAKKMVETATAGKPKKKGCGSN</sequence>
<evidence type="ECO:0000313" key="3">
    <source>
        <dbReference type="EMBL" id="JAP93443.1"/>
    </source>
</evidence>
<dbReference type="InterPro" id="IPR005225">
    <property type="entry name" value="Small_GTP-bd"/>
</dbReference>
<dbReference type="GO" id="GO:0003924">
    <property type="term" value="F:GTPase activity"/>
    <property type="evidence" value="ECO:0007669"/>
    <property type="project" value="InterPro"/>
</dbReference>
<dbReference type="Pfam" id="PF00071">
    <property type="entry name" value="Ras"/>
    <property type="match status" value="1"/>
</dbReference>
<dbReference type="PANTHER" id="PTHR24070">
    <property type="entry name" value="RAS, DI-RAS, AND RHEB FAMILY MEMBERS OF SMALL GTPASE SUPERFAMILY"/>
    <property type="match status" value="1"/>
</dbReference>
<organism evidence="3">
    <name type="scientific">Trepomonas sp. PC1</name>
    <dbReference type="NCBI Taxonomy" id="1076344"/>
    <lineage>
        <taxon>Eukaryota</taxon>
        <taxon>Metamonada</taxon>
        <taxon>Diplomonadida</taxon>
        <taxon>Hexamitidae</taxon>
        <taxon>Hexamitinae</taxon>
        <taxon>Trepomonas</taxon>
    </lineage>
</organism>
<name>A0A146K9E9_9EUKA</name>
<keyword evidence="1" id="KW-0547">Nucleotide-binding</keyword>
<dbReference type="SMART" id="SM00175">
    <property type="entry name" value="RAB"/>
    <property type="match status" value="1"/>
</dbReference>
<accession>A0A146K9E9</accession>
<dbReference type="PROSITE" id="PS51420">
    <property type="entry name" value="RHO"/>
    <property type="match status" value="1"/>
</dbReference>
<protein>
    <submittedName>
        <fullName evidence="3">Rab-like protein</fullName>
    </submittedName>
</protein>
<gene>
    <name evidence="3" type="ORF">TPC1_14278</name>
</gene>
<dbReference type="NCBIfam" id="TIGR00231">
    <property type="entry name" value="small_GTP"/>
    <property type="match status" value="1"/>
</dbReference>
<dbReference type="EMBL" id="GDID01003163">
    <property type="protein sequence ID" value="JAP93443.1"/>
    <property type="molecule type" value="Transcribed_RNA"/>
</dbReference>
<dbReference type="GO" id="GO:0007165">
    <property type="term" value="P:signal transduction"/>
    <property type="evidence" value="ECO:0007669"/>
    <property type="project" value="InterPro"/>
</dbReference>
<proteinExistence type="predicted"/>
<dbReference type="InterPro" id="IPR001806">
    <property type="entry name" value="Small_GTPase"/>
</dbReference>
<dbReference type="GO" id="GO:0016020">
    <property type="term" value="C:membrane"/>
    <property type="evidence" value="ECO:0007669"/>
    <property type="project" value="InterPro"/>
</dbReference>
<dbReference type="SMART" id="SM00173">
    <property type="entry name" value="RAS"/>
    <property type="match status" value="1"/>
</dbReference>